<evidence type="ECO:0000256" key="4">
    <source>
        <dbReference type="ARBA" id="ARBA00023157"/>
    </source>
</evidence>
<feature type="domain" description="Ig-like" evidence="9">
    <location>
        <begin position="39"/>
        <end position="109"/>
    </location>
</feature>
<dbReference type="InterPro" id="IPR015621">
    <property type="entry name" value="IL-1_rcpt_fam"/>
</dbReference>
<feature type="domain" description="Ig-like" evidence="9">
    <location>
        <begin position="137"/>
        <end position="193"/>
    </location>
</feature>
<dbReference type="InterPro" id="IPR004074">
    <property type="entry name" value="IL-1_rcpt_I/II-typ"/>
</dbReference>
<evidence type="ECO:0000259" key="9">
    <source>
        <dbReference type="PROSITE" id="PS50835"/>
    </source>
</evidence>
<dbReference type="InterPro" id="IPR036179">
    <property type="entry name" value="Ig-like_dom_sf"/>
</dbReference>
<keyword evidence="11" id="KW-1185">Reference proteome</keyword>
<evidence type="ECO:0000256" key="1">
    <source>
        <dbReference type="ARBA" id="ARBA00009752"/>
    </source>
</evidence>
<dbReference type="GO" id="GO:0004908">
    <property type="term" value="F:interleukin-1 receptor activity"/>
    <property type="evidence" value="ECO:0007669"/>
    <property type="project" value="InterPro"/>
</dbReference>
<proteinExistence type="inferred from homology"/>
<feature type="transmembrane region" description="Helical" evidence="7">
    <location>
        <begin position="332"/>
        <end position="355"/>
    </location>
</feature>
<evidence type="ECO:0000313" key="10">
    <source>
        <dbReference type="EMBL" id="KAK7898334.1"/>
    </source>
</evidence>
<feature type="chain" id="PRO_5043340015" description="Ig-like domain-containing protein" evidence="8">
    <location>
        <begin position="32"/>
        <end position="380"/>
    </location>
</feature>
<dbReference type="AlphaFoldDB" id="A0AAW0NHQ2"/>
<dbReference type="SUPFAM" id="SSF48726">
    <property type="entry name" value="Immunoglobulin"/>
    <property type="match status" value="1"/>
</dbReference>
<dbReference type="PROSITE" id="PS50835">
    <property type="entry name" value="IG_LIKE"/>
    <property type="match status" value="3"/>
</dbReference>
<gene>
    <name evidence="10" type="ORF">WMY93_019187</name>
</gene>
<keyword evidence="7" id="KW-1133">Transmembrane helix</keyword>
<comment type="similarity">
    <text evidence="1">Belongs to the interleukin-1 receptor family.</text>
</comment>
<dbReference type="InterPro" id="IPR003599">
    <property type="entry name" value="Ig_sub"/>
</dbReference>
<evidence type="ECO:0000256" key="2">
    <source>
        <dbReference type="ARBA" id="ARBA00022729"/>
    </source>
</evidence>
<comment type="caution">
    <text evidence="10">The sequence shown here is derived from an EMBL/GenBank/DDBJ whole genome shotgun (WGS) entry which is preliminary data.</text>
</comment>
<keyword evidence="5" id="KW-0325">Glycoprotein</keyword>
<evidence type="ECO:0000256" key="6">
    <source>
        <dbReference type="ARBA" id="ARBA00023319"/>
    </source>
</evidence>
<dbReference type="EMBL" id="JBBPFD010000014">
    <property type="protein sequence ID" value="KAK7898334.1"/>
    <property type="molecule type" value="Genomic_DNA"/>
</dbReference>
<keyword evidence="7" id="KW-0812">Transmembrane</keyword>
<keyword evidence="4" id="KW-1015">Disulfide bond</keyword>
<dbReference type="SMART" id="SM00409">
    <property type="entry name" value="IG"/>
    <property type="match status" value="3"/>
</dbReference>
<keyword evidence="7" id="KW-0472">Membrane</keyword>
<evidence type="ECO:0000256" key="5">
    <source>
        <dbReference type="ARBA" id="ARBA00023180"/>
    </source>
</evidence>
<feature type="domain" description="Ig-like" evidence="9">
    <location>
        <begin position="220"/>
        <end position="323"/>
    </location>
</feature>
<protein>
    <recommendedName>
        <fullName evidence="9">Ig-like domain-containing protein</fullName>
    </recommendedName>
</protein>
<dbReference type="PANTHER" id="PTHR11890">
    <property type="entry name" value="INTERLEUKIN-1 RECEPTOR FAMILY MEMBER"/>
    <property type="match status" value="1"/>
</dbReference>
<dbReference type="PRINTS" id="PR01536">
    <property type="entry name" value="INTRLKN1R12F"/>
</dbReference>
<feature type="signal peptide" evidence="8">
    <location>
        <begin position="1"/>
        <end position="31"/>
    </location>
</feature>
<evidence type="ECO:0000256" key="8">
    <source>
        <dbReference type="SAM" id="SignalP"/>
    </source>
</evidence>
<organism evidence="10 11">
    <name type="scientific">Mugilogobius chulae</name>
    <name type="common">yellowstripe goby</name>
    <dbReference type="NCBI Taxonomy" id="88201"/>
    <lineage>
        <taxon>Eukaryota</taxon>
        <taxon>Metazoa</taxon>
        <taxon>Chordata</taxon>
        <taxon>Craniata</taxon>
        <taxon>Vertebrata</taxon>
        <taxon>Euteleostomi</taxon>
        <taxon>Actinopterygii</taxon>
        <taxon>Neopterygii</taxon>
        <taxon>Teleostei</taxon>
        <taxon>Neoteleostei</taxon>
        <taxon>Acanthomorphata</taxon>
        <taxon>Gobiaria</taxon>
        <taxon>Gobiiformes</taxon>
        <taxon>Gobioidei</taxon>
        <taxon>Gobiidae</taxon>
        <taxon>Gobionellinae</taxon>
        <taxon>Mugilogobius</taxon>
    </lineage>
</organism>
<reference evidence="11" key="1">
    <citation type="submission" date="2024-04" db="EMBL/GenBank/DDBJ databases">
        <title>Salinicola lusitanus LLJ914,a marine bacterium isolated from the Okinawa Trough.</title>
        <authorList>
            <person name="Li J."/>
        </authorList>
    </citation>
    <scope>NUCLEOTIDE SEQUENCE [LARGE SCALE GENOMIC DNA]</scope>
</reference>
<dbReference type="Proteomes" id="UP001460270">
    <property type="component" value="Unassembled WGS sequence"/>
</dbReference>
<evidence type="ECO:0000313" key="11">
    <source>
        <dbReference type="Proteomes" id="UP001460270"/>
    </source>
</evidence>
<dbReference type="PANTHER" id="PTHR11890:SF6">
    <property type="entry name" value="INTERLEUKIN-18 RECEPTOR 1"/>
    <property type="match status" value="1"/>
</dbReference>
<accession>A0AAW0NHQ2</accession>
<dbReference type="Gene3D" id="2.60.40.10">
    <property type="entry name" value="Immunoglobulins"/>
    <property type="match status" value="3"/>
</dbReference>
<dbReference type="InterPro" id="IPR013783">
    <property type="entry name" value="Ig-like_fold"/>
</dbReference>
<sequence length="380" mass="42735">MEMIKMRMRTFLRVLLRTSLCLLSVFSDAHSVETFVRAGDMVALQCPKTSEMSNAETLPSWTHHTPQKRILTSSDTNSTVQLLIHKRSLILLSVSLDQQGRYSCSVGNNTFWFTLVVLSAVSYDHHRGAQYTTTCYSQDTCTVRCPSANGPGSDVPNMTHSGVTWTQGGSRELKEVLLFSRVKETDEGMYTCTRSFLYKDHTYNMTFINRLQVKPEEPVPEVKIISPKNRNVFKIELGSFFVVNCTATISSYFDEVYWIIDRSPVNTDTSLRIFTNSTTFSHPKGEHMTASLIFREIKEEDLKKDFKCKLESASVSPSFVTISLQQKKQETVLLPIVITAVVVVVVLTAAAALTCTKLRLCRQKPLPLPVATKQNGGTIY</sequence>
<evidence type="ECO:0000256" key="3">
    <source>
        <dbReference type="ARBA" id="ARBA00022737"/>
    </source>
</evidence>
<keyword evidence="2 8" id="KW-0732">Signal</keyword>
<keyword evidence="6" id="KW-0393">Immunoglobulin domain</keyword>
<name>A0AAW0NHQ2_9GOBI</name>
<keyword evidence="3" id="KW-0677">Repeat</keyword>
<evidence type="ECO:0000256" key="7">
    <source>
        <dbReference type="SAM" id="Phobius"/>
    </source>
</evidence>
<dbReference type="InterPro" id="IPR007110">
    <property type="entry name" value="Ig-like_dom"/>
</dbReference>